<evidence type="ECO:0000313" key="1">
    <source>
        <dbReference type="EMBL" id="QKQ24207.1"/>
    </source>
</evidence>
<proteinExistence type="predicted"/>
<accession>A0A6N0HPI1</accession>
<dbReference type="RefSeq" id="WP_174605645.1">
    <property type="nucleotide sequence ID" value="NZ_CP054490.1"/>
</dbReference>
<sequence length="133" mass="15283">MFINTVTVNIDFDYQGQHYELKDVIDIDHIIYHEDFYHCVYLSIAQSNNIDLHSYQLEIMMDQTIVFSNEKGCVQGCVSQGVLDLVLLKKAYQKVECLPVIERIIQQHIPKLECSDNITKALVDAYILGKNAS</sequence>
<reference evidence="1 2" key="1">
    <citation type="submission" date="2020-05" db="EMBL/GenBank/DDBJ databases">
        <title>Horizontal transmission and recombination maintain forever young bacterial symbiont genomes.</title>
        <authorList>
            <person name="Russell S.L."/>
            <person name="Pepper-Tunick E."/>
            <person name="Svedberg J."/>
            <person name="Byrne A."/>
            <person name="Ruelas Castillo J."/>
            <person name="Vollmers C."/>
            <person name="Beinart R.A."/>
            <person name="Corbett-Detig R."/>
        </authorList>
    </citation>
    <scope>NUCLEOTIDE SEQUENCE [LARGE SCALE GENOMIC DNA]</scope>
    <source>
        <strain evidence="1">JDF_Ridge</strain>
    </source>
</reference>
<dbReference type="KEGG" id="reo:HUE58_03465"/>
<name>A0A6N0HPI1_9GAMM</name>
<gene>
    <name evidence="1" type="ORF">HUE58_03465</name>
</gene>
<dbReference type="Proteomes" id="UP000509429">
    <property type="component" value="Chromosome"/>
</dbReference>
<dbReference type="EMBL" id="CP054490">
    <property type="protein sequence ID" value="QKQ24207.1"/>
    <property type="molecule type" value="Genomic_DNA"/>
</dbReference>
<evidence type="ECO:0000313" key="2">
    <source>
        <dbReference type="Proteomes" id="UP000509429"/>
    </source>
</evidence>
<dbReference type="AlphaFoldDB" id="A0A6N0HPI1"/>
<protein>
    <submittedName>
        <fullName evidence="1">Uncharacterized protein</fullName>
    </submittedName>
</protein>
<organism evidence="1 2">
    <name type="scientific">Candidatus Ruthia endofausta</name>
    <dbReference type="NCBI Taxonomy" id="2738852"/>
    <lineage>
        <taxon>Bacteria</taxon>
        <taxon>Pseudomonadati</taxon>
        <taxon>Pseudomonadota</taxon>
        <taxon>Gammaproteobacteria</taxon>
        <taxon>Candidatus Pseudothioglobaceae</taxon>
        <taxon>Candidatus Ruthturnera</taxon>
    </lineage>
</organism>
<keyword evidence="2" id="KW-1185">Reference proteome</keyword>